<protein>
    <submittedName>
        <fullName evidence="1">Uncharacterized protein</fullName>
    </submittedName>
</protein>
<dbReference type="AlphaFoldDB" id="A0A0E9QEJ2"/>
<organism evidence="1">
    <name type="scientific">Anguilla anguilla</name>
    <name type="common">European freshwater eel</name>
    <name type="synonym">Muraena anguilla</name>
    <dbReference type="NCBI Taxonomy" id="7936"/>
    <lineage>
        <taxon>Eukaryota</taxon>
        <taxon>Metazoa</taxon>
        <taxon>Chordata</taxon>
        <taxon>Craniata</taxon>
        <taxon>Vertebrata</taxon>
        <taxon>Euteleostomi</taxon>
        <taxon>Actinopterygii</taxon>
        <taxon>Neopterygii</taxon>
        <taxon>Teleostei</taxon>
        <taxon>Anguilliformes</taxon>
        <taxon>Anguillidae</taxon>
        <taxon>Anguilla</taxon>
    </lineage>
</organism>
<name>A0A0E9QEJ2_ANGAN</name>
<reference evidence="1" key="1">
    <citation type="submission" date="2014-11" db="EMBL/GenBank/DDBJ databases">
        <authorList>
            <person name="Amaro Gonzalez C."/>
        </authorList>
    </citation>
    <scope>NUCLEOTIDE SEQUENCE</scope>
</reference>
<dbReference type="EMBL" id="GBXM01094039">
    <property type="protein sequence ID" value="JAH14538.1"/>
    <property type="molecule type" value="Transcribed_RNA"/>
</dbReference>
<accession>A0A0E9QEJ2</accession>
<evidence type="ECO:0000313" key="1">
    <source>
        <dbReference type="EMBL" id="JAH14538.1"/>
    </source>
</evidence>
<proteinExistence type="predicted"/>
<dbReference type="EMBL" id="GBXM01067937">
    <property type="protein sequence ID" value="JAH40640.1"/>
    <property type="molecule type" value="Transcribed_RNA"/>
</dbReference>
<reference evidence="1" key="2">
    <citation type="journal article" date="2015" name="Fish Shellfish Immunol.">
        <title>Early steps in the European eel (Anguilla anguilla)-Vibrio vulnificus interaction in the gills: Role of the RtxA13 toxin.</title>
        <authorList>
            <person name="Callol A."/>
            <person name="Pajuelo D."/>
            <person name="Ebbesson L."/>
            <person name="Teles M."/>
            <person name="MacKenzie S."/>
            <person name="Amaro C."/>
        </authorList>
    </citation>
    <scope>NUCLEOTIDE SEQUENCE</scope>
</reference>
<dbReference type="EMBL" id="GBXM01065868">
    <property type="protein sequence ID" value="JAH42709.1"/>
    <property type="molecule type" value="Transcribed_RNA"/>
</dbReference>
<sequence>MKKNSVSSPFPTAVSISNA</sequence>